<accession>A0A0V1CVY6</accession>
<organism evidence="1 2">
    <name type="scientific">Trichinella britovi</name>
    <name type="common">Parasitic roundworm</name>
    <dbReference type="NCBI Taxonomy" id="45882"/>
    <lineage>
        <taxon>Eukaryota</taxon>
        <taxon>Metazoa</taxon>
        <taxon>Ecdysozoa</taxon>
        <taxon>Nematoda</taxon>
        <taxon>Enoplea</taxon>
        <taxon>Dorylaimia</taxon>
        <taxon>Trichinellida</taxon>
        <taxon>Trichinellidae</taxon>
        <taxon>Trichinella</taxon>
    </lineage>
</organism>
<evidence type="ECO:0000313" key="2">
    <source>
        <dbReference type="Proteomes" id="UP000054653"/>
    </source>
</evidence>
<comment type="caution">
    <text evidence="1">The sequence shown here is derived from an EMBL/GenBank/DDBJ whole genome shotgun (WGS) entry which is preliminary data.</text>
</comment>
<sequence length="140" mass="15263">MRPSSSTQVRRCCHSTCMSRLHSGGHSTGQLAPTNHCRSSWISGSACWAANNWSLKLCATSSVRSWAAWTAHALPSTSRPHCAQLVRDSASALPCRRPARCSTSKSSSAKLSSHRATCPSGSLKVVSQRRQLWSVRTRNR</sequence>
<dbReference type="OrthoDB" id="5941981at2759"/>
<dbReference type="Proteomes" id="UP000054653">
    <property type="component" value="Unassembled WGS sequence"/>
</dbReference>
<dbReference type="OMA" id="TISPHCV"/>
<evidence type="ECO:0000313" key="1">
    <source>
        <dbReference type="EMBL" id="KRY53460.1"/>
    </source>
</evidence>
<protein>
    <submittedName>
        <fullName evidence="1">Uncharacterized protein</fullName>
    </submittedName>
</protein>
<dbReference type="AlphaFoldDB" id="A0A0V1CVY6"/>
<name>A0A0V1CVY6_TRIBR</name>
<reference evidence="1 2" key="1">
    <citation type="submission" date="2015-01" db="EMBL/GenBank/DDBJ databases">
        <title>Evolution of Trichinella species and genotypes.</title>
        <authorList>
            <person name="Korhonen P.K."/>
            <person name="Edoardo P."/>
            <person name="Giuseppe L.R."/>
            <person name="Gasser R.B."/>
        </authorList>
    </citation>
    <scope>NUCLEOTIDE SEQUENCE [LARGE SCALE GENOMIC DNA]</scope>
    <source>
        <strain evidence="1">ISS120</strain>
    </source>
</reference>
<proteinExistence type="predicted"/>
<dbReference type="EMBL" id="JYDI01000085">
    <property type="protein sequence ID" value="KRY53460.1"/>
    <property type="molecule type" value="Genomic_DNA"/>
</dbReference>
<gene>
    <name evidence="1" type="ORF">T03_13697</name>
</gene>
<keyword evidence="2" id="KW-1185">Reference proteome</keyword>